<evidence type="ECO:0000313" key="2">
    <source>
        <dbReference type="EMBL" id="EAR94638.2"/>
    </source>
</evidence>
<dbReference type="AlphaFoldDB" id="Q23CR7"/>
<feature type="compositionally biased region" description="Polar residues" evidence="1">
    <location>
        <begin position="227"/>
        <end position="236"/>
    </location>
</feature>
<dbReference type="HOGENOM" id="CLU_584626_0_0_1"/>
<accession>Q23CR7</accession>
<dbReference type="EMBL" id="GG662712">
    <property type="protein sequence ID" value="EAR94638.2"/>
    <property type="molecule type" value="Genomic_DNA"/>
</dbReference>
<dbReference type="KEGG" id="tet:TTHERM_00052730"/>
<dbReference type="RefSeq" id="XP_001014969.2">
    <property type="nucleotide sequence ID" value="XM_001014969.2"/>
</dbReference>
<reference evidence="3" key="1">
    <citation type="journal article" date="2006" name="PLoS Biol.">
        <title>Macronuclear genome sequence of the ciliate Tetrahymena thermophila, a model eukaryote.</title>
        <authorList>
            <person name="Eisen J.A."/>
            <person name="Coyne R.S."/>
            <person name="Wu M."/>
            <person name="Wu D."/>
            <person name="Thiagarajan M."/>
            <person name="Wortman J.R."/>
            <person name="Badger J.H."/>
            <person name="Ren Q."/>
            <person name="Amedeo P."/>
            <person name="Jones K.M."/>
            <person name="Tallon L.J."/>
            <person name="Delcher A.L."/>
            <person name="Salzberg S.L."/>
            <person name="Silva J.C."/>
            <person name="Haas B.J."/>
            <person name="Majoros W.H."/>
            <person name="Farzad M."/>
            <person name="Carlton J.M."/>
            <person name="Smith R.K. Jr."/>
            <person name="Garg J."/>
            <person name="Pearlman R.E."/>
            <person name="Karrer K.M."/>
            <person name="Sun L."/>
            <person name="Manning G."/>
            <person name="Elde N.C."/>
            <person name="Turkewitz A.P."/>
            <person name="Asai D.J."/>
            <person name="Wilkes D.E."/>
            <person name="Wang Y."/>
            <person name="Cai H."/>
            <person name="Collins K."/>
            <person name="Stewart B.A."/>
            <person name="Lee S.R."/>
            <person name="Wilamowska K."/>
            <person name="Weinberg Z."/>
            <person name="Ruzzo W.L."/>
            <person name="Wloga D."/>
            <person name="Gaertig J."/>
            <person name="Frankel J."/>
            <person name="Tsao C.-C."/>
            <person name="Gorovsky M.A."/>
            <person name="Keeling P.J."/>
            <person name="Waller R.F."/>
            <person name="Patron N.J."/>
            <person name="Cherry J.M."/>
            <person name="Stover N.A."/>
            <person name="Krieger C.J."/>
            <person name="del Toro C."/>
            <person name="Ryder H.F."/>
            <person name="Williamson S.C."/>
            <person name="Barbeau R.A."/>
            <person name="Hamilton E.P."/>
            <person name="Orias E."/>
        </authorList>
    </citation>
    <scope>NUCLEOTIDE SEQUENCE [LARGE SCALE GENOMIC DNA]</scope>
    <source>
        <strain evidence="3">SB210</strain>
    </source>
</reference>
<dbReference type="InParanoid" id="Q23CR7"/>
<protein>
    <submittedName>
        <fullName evidence="2">Uncharacterized protein</fullName>
    </submittedName>
</protein>
<dbReference type="GeneID" id="7825085"/>
<name>Q23CR7_TETTS</name>
<evidence type="ECO:0000313" key="3">
    <source>
        <dbReference type="Proteomes" id="UP000009168"/>
    </source>
</evidence>
<dbReference type="Proteomes" id="UP000009168">
    <property type="component" value="Unassembled WGS sequence"/>
</dbReference>
<gene>
    <name evidence="2" type="ORF">TTHERM_00052730</name>
</gene>
<keyword evidence="3" id="KW-1185">Reference proteome</keyword>
<organism evidence="2 3">
    <name type="scientific">Tetrahymena thermophila (strain SB210)</name>
    <dbReference type="NCBI Taxonomy" id="312017"/>
    <lineage>
        <taxon>Eukaryota</taxon>
        <taxon>Sar</taxon>
        <taxon>Alveolata</taxon>
        <taxon>Ciliophora</taxon>
        <taxon>Intramacronucleata</taxon>
        <taxon>Oligohymenophorea</taxon>
        <taxon>Hymenostomatida</taxon>
        <taxon>Tetrahymenina</taxon>
        <taxon>Tetrahymenidae</taxon>
        <taxon>Tetrahymena</taxon>
    </lineage>
</organism>
<evidence type="ECO:0000256" key="1">
    <source>
        <dbReference type="SAM" id="MobiDB-lite"/>
    </source>
</evidence>
<proteinExistence type="predicted"/>
<feature type="region of interest" description="Disordered" evidence="1">
    <location>
        <begin position="227"/>
        <end position="262"/>
    </location>
</feature>
<sequence>MHDVKSRYYNNKFPIKTIKLLKKIIENNQMDLSFISEDLRDEIQKIEEDILFILDQVHNNRQYINKHFQNCMVNYFLRNLNFPLLSDIEPSYTCSKTMNNAILQKYINSEGAIYLKLMNGYLQEIQILGKLQLYRQTLVEMIMITVSSSKYRSTEKGVLPESDLKNNKEYQSEIWKKAFSLFLLFHSYNQNIKGIFEIWNSLFPHNQITRKRKQNINHVIVVPTRSQSQTDKYINASSDQQKQEQQEEDEEEEVQQSSDTISPNLSSFESENTFFLNLTQCCTNLHFKNNTGDISFLRSSENQEIYDMYDHQLNMSLKKDYLVKSNATGYAEINPTFPLLHQRNEDASDESQNSSIFMIQRISSKLKNEKRHTPPQNSCSLGRKIIKLDDKDTQDGFFDPFQQIPKLPFSEESILDIQDSIGGVSSSLDPINQIYQDQKNSFQS</sequence>